<reference evidence="2 3" key="1">
    <citation type="journal article" date="2011" name="J. Bacteriol.">
        <title>Genome sequence of Methyloversatilis universalis FAM5T, a methylotrophic representative of the order Rhodocyclales.</title>
        <authorList>
            <person name="Kittichotirat W."/>
            <person name="Good N.M."/>
            <person name="Hall R."/>
            <person name="Bringel F."/>
            <person name="Lajus A."/>
            <person name="Medigue C."/>
            <person name="Smalley N.E."/>
            <person name="Beck D."/>
            <person name="Bumgarner R."/>
            <person name="Vuilleumier S."/>
            <person name="Kalyuzhnaya M.G."/>
        </authorList>
    </citation>
    <scope>NUCLEOTIDE SEQUENCE [LARGE SCALE GENOMIC DNA]</scope>
    <source>
        <strain evidence="3">ATCC BAA-1314 / JCM 13912 / FAM5</strain>
    </source>
</reference>
<organism evidence="2 3">
    <name type="scientific">Methyloversatilis universalis (strain ATCC BAA-1314 / DSM 25237 / JCM 13912 / CCUG 52030 / FAM5)</name>
    <dbReference type="NCBI Taxonomy" id="1000565"/>
    <lineage>
        <taxon>Bacteria</taxon>
        <taxon>Pseudomonadati</taxon>
        <taxon>Pseudomonadota</taxon>
        <taxon>Betaproteobacteria</taxon>
        <taxon>Nitrosomonadales</taxon>
        <taxon>Sterolibacteriaceae</taxon>
        <taxon>Methyloversatilis</taxon>
    </lineage>
</organism>
<dbReference type="AlphaFoldDB" id="F5RG32"/>
<keyword evidence="3" id="KW-1185">Reference proteome</keyword>
<evidence type="ECO:0000313" key="3">
    <source>
        <dbReference type="Proteomes" id="UP000005019"/>
    </source>
</evidence>
<name>F5RG32_METUF</name>
<dbReference type="STRING" id="1000565.METUNv1_03427"/>
<dbReference type="EMBL" id="AFHG01000057">
    <property type="protein sequence ID" value="EGK70520.1"/>
    <property type="molecule type" value="Genomic_DNA"/>
</dbReference>
<dbReference type="InterPro" id="IPR019180">
    <property type="entry name" value="Oxidoreductase-like_N"/>
</dbReference>
<feature type="domain" description="Oxidoreductase-like" evidence="1">
    <location>
        <begin position="11"/>
        <end position="44"/>
    </location>
</feature>
<dbReference type="Proteomes" id="UP000005019">
    <property type="component" value="Unassembled WGS sequence"/>
</dbReference>
<gene>
    <name evidence="2" type="ORF">METUNv1_03427</name>
</gene>
<evidence type="ECO:0000313" key="2">
    <source>
        <dbReference type="EMBL" id="EGK70520.1"/>
    </source>
</evidence>
<accession>F5RG32</accession>
<comment type="caution">
    <text evidence="2">The sequence shown here is derived from an EMBL/GenBank/DDBJ whole genome shotgun (WGS) entry which is preliminary data.</text>
</comment>
<dbReference type="RefSeq" id="WP_008063839.1">
    <property type="nucleotide sequence ID" value="NZ_AFHG01000057.1"/>
</dbReference>
<sequence length="60" mass="6916">MTELLLEDPAPVAPDMPSESECCESGCERCVWTVYQESKLEYERLYAAWLERHPEARPGL</sequence>
<evidence type="ECO:0000259" key="1">
    <source>
        <dbReference type="Pfam" id="PF09791"/>
    </source>
</evidence>
<protein>
    <recommendedName>
        <fullName evidence="1">Oxidoreductase-like domain-containing protein</fullName>
    </recommendedName>
</protein>
<dbReference type="Pfam" id="PF09791">
    <property type="entry name" value="Oxidored-like"/>
    <property type="match status" value="1"/>
</dbReference>
<dbReference type="OrthoDB" id="5797329at2"/>
<proteinExistence type="predicted"/>